<dbReference type="KEGG" id="nano:G5V58_07160"/>
<evidence type="ECO:0000313" key="4">
    <source>
        <dbReference type="Proteomes" id="UP000502996"/>
    </source>
</evidence>
<dbReference type="EMBL" id="CP049257">
    <property type="protein sequence ID" value="QIG42587.1"/>
    <property type="molecule type" value="Genomic_DNA"/>
</dbReference>
<name>A0A6G6WBQ5_9ACTN</name>
<dbReference type="AlphaFoldDB" id="A0A6G6WBQ5"/>
<organism evidence="3 4">
    <name type="scientific">Nocardioides anomalus</name>
    <dbReference type="NCBI Taxonomy" id="2712223"/>
    <lineage>
        <taxon>Bacteria</taxon>
        <taxon>Bacillati</taxon>
        <taxon>Actinomycetota</taxon>
        <taxon>Actinomycetes</taxon>
        <taxon>Propionibacteriales</taxon>
        <taxon>Nocardioidaceae</taxon>
        <taxon>Nocardioides</taxon>
    </lineage>
</organism>
<feature type="region of interest" description="Disordered" evidence="1">
    <location>
        <begin position="123"/>
        <end position="185"/>
    </location>
</feature>
<gene>
    <name evidence="3" type="ORF">G5V58_07160</name>
</gene>
<feature type="compositionally biased region" description="Low complexity" evidence="1">
    <location>
        <begin position="147"/>
        <end position="159"/>
    </location>
</feature>
<accession>A0A6G6WBQ5</accession>
<feature type="compositionally biased region" description="Polar residues" evidence="1">
    <location>
        <begin position="123"/>
        <end position="138"/>
    </location>
</feature>
<dbReference type="Proteomes" id="UP000502996">
    <property type="component" value="Chromosome"/>
</dbReference>
<feature type="transmembrane region" description="Helical" evidence="2">
    <location>
        <begin position="40"/>
        <end position="62"/>
    </location>
</feature>
<keyword evidence="2" id="KW-1133">Transmembrane helix</keyword>
<keyword evidence="2" id="KW-0812">Transmembrane</keyword>
<proteinExistence type="predicted"/>
<protein>
    <recommendedName>
        <fullName evidence="5">Cell division protein FtsL</fullName>
    </recommendedName>
</protein>
<keyword evidence="4" id="KW-1185">Reference proteome</keyword>
<keyword evidence="2" id="KW-0472">Membrane</keyword>
<evidence type="ECO:0008006" key="5">
    <source>
        <dbReference type="Google" id="ProtNLM"/>
    </source>
</evidence>
<evidence type="ECO:0000313" key="3">
    <source>
        <dbReference type="EMBL" id="QIG42587.1"/>
    </source>
</evidence>
<evidence type="ECO:0000256" key="2">
    <source>
        <dbReference type="SAM" id="Phobius"/>
    </source>
</evidence>
<dbReference type="RefSeq" id="WP_165230395.1">
    <property type="nucleotide sequence ID" value="NZ_CP049257.1"/>
</dbReference>
<reference evidence="3 4" key="1">
    <citation type="submission" date="2020-02" db="EMBL/GenBank/DDBJ databases">
        <title>Full genome sequence of Nocardioides sp. R-3366.</title>
        <authorList>
            <person name="Im W.-T."/>
        </authorList>
    </citation>
    <scope>NUCLEOTIDE SEQUENCE [LARGE SCALE GENOMIC DNA]</scope>
    <source>
        <strain evidence="3 4">R-3366</strain>
    </source>
</reference>
<evidence type="ECO:0000256" key="1">
    <source>
        <dbReference type="SAM" id="MobiDB-lite"/>
    </source>
</evidence>
<sequence>MSSPAIQLRERLPRIAEDAVAKARLTVVPRRRVRAARMPFVTLVSLVLLGGVVGLLCFNTQMQQASFAATALEKQSTSLAAREQTLHDELQELRSPQHLATEAQAAGMVVPDSACTVRLAAGTTESDCTPATADNTPRLNPEKPKLPHVYAPAPYVVTVAPPPGSGNGHHGRHKNQQHQADTARR</sequence>